<reference evidence="7" key="1">
    <citation type="journal article" date="2005" name="Environ. Microbiol.">
        <title>Genetic and functional properties of uncultivated thermophilic crenarchaeotes from a subsurface gold mine as revealed by analysis of genome fragments.</title>
        <authorList>
            <person name="Nunoura T."/>
            <person name="Hirayama H."/>
            <person name="Takami H."/>
            <person name="Oida H."/>
            <person name="Nishi S."/>
            <person name="Shimamura S."/>
            <person name="Suzuki Y."/>
            <person name="Inagaki F."/>
            <person name="Takai K."/>
            <person name="Nealson K.H."/>
            <person name="Horikoshi K."/>
        </authorList>
    </citation>
    <scope>NUCLEOTIDE SEQUENCE</scope>
</reference>
<dbReference type="PANTHER" id="PTHR43820:SF4">
    <property type="entry name" value="HIGH-AFFINITY BRANCHED-CHAIN AMINO ACID TRANSPORT ATP-BINDING PROTEIN LIVF"/>
    <property type="match status" value="1"/>
</dbReference>
<gene>
    <name evidence="7" type="ORF">HGMM_OP2C059</name>
</gene>
<dbReference type="GO" id="GO:0015807">
    <property type="term" value="P:L-amino acid transport"/>
    <property type="evidence" value="ECO:0007669"/>
    <property type="project" value="TreeGrafter"/>
</dbReference>
<protein>
    <submittedName>
        <fullName evidence="7">Branched-chain amino acid transport system ATP-binding protein</fullName>
    </submittedName>
</protein>
<evidence type="ECO:0000256" key="3">
    <source>
        <dbReference type="ARBA" id="ARBA00022741"/>
    </source>
</evidence>
<keyword evidence="5" id="KW-0029">Amino-acid transport</keyword>
<feature type="domain" description="ABC transporter" evidence="6">
    <location>
        <begin position="2"/>
        <end position="230"/>
    </location>
</feature>
<evidence type="ECO:0000256" key="1">
    <source>
        <dbReference type="ARBA" id="ARBA00005417"/>
    </source>
</evidence>
<dbReference type="AlphaFoldDB" id="H5SQZ2"/>
<accession>H5SQZ2</accession>
<dbReference type="InterPro" id="IPR003593">
    <property type="entry name" value="AAA+_ATPase"/>
</dbReference>
<proteinExistence type="inferred from homology"/>
<evidence type="ECO:0000313" key="7">
    <source>
        <dbReference type="EMBL" id="BAL58509.1"/>
    </source>
</evidence>
<comment type="similarity">
    <text evidence="1">Belongs to the ABC transporter superfamily.</text>
</comment>
<dbReference type="Gene3D" id="3.40.50.300">
    <property type="entry name" value="P-loop containing nucleotide triphosphate hydrolases"/>
    <property type="match status" value="1"/>
</dbReference>
<dbReference type="Pfam" id="PF00005">
    <property type="entry name" value="ABC_tran"/>
    <property type="match status" value="1"/>
</dbReference>
<dbReference type="PANTHER" id="PTHR43820">
    <property type="entry name" value="HIGH-AFFINITY BRANCHED-CHAIN AMINO ACID TRANSPORT ATP-BINDING PROTEIN LIVF"/>
    <property type="match status" value="1"/>
</dbReference>
<evidence type="ECO:0000256" key="5">
    <source>
        <dbReference type="ARBA" id="ARBA00022970"/>
    </source>
</evidence>
<sequence length="232" mass="25782">MLKLKALEAGYGPMQVLWGPNLEVRPGTITALLGPNGAGKSTALKAILGTVKPWRGQVTYNGRDVTHLPPHQKVATGIVLVPEGRHLFVNMTVHENLMMGAYQQRTFPRESLELVYALFPILRERAHQRAGTLSGGEQQMLTIARGLMARPQLMMLDEPSQGLAPKLVAEVFTAIERLNRETNLTILLVEQNVEYALTVSDYAYIMHEGRIKAEGSAQEIRESELREIYLGI</sequence>
<dbReference type="CDD" id="cd03224">
    <property type="entry name" value="ABC_TM1139_LivF_branched"/>
    <property type="match status" value="1"/>
</dbReference>
<keyword evidence="4 7" id="KW-0067">ATP-binding</keyword>
<evidence type="ECO:0000256" key="2">
    <source>
        <dbReference type="ARBA" id="ARBA00022448"/>
    </source>
</evidence>
<dbReference type="InterPro" id="IPR052156">
    <property type="entry name" value="BCAA_Transport_ATP-bd_LivF"/>
</dbReference>
<dbReference type="SUPFAM" id="SSF52540">
    <property type="entry name" value="P-loop containing nucleoside triphosphate hydrolases"/>
    <property type="match status" value="1"/>
</dbReference>
<dbReference type="InterPro" id="IPR003439">
    <property type="entry name" value="ABC_transporter-like_ATP-bd"/>
</dbReference>
<dbReference type="InterPro" id="IPR027417">
    <property type="entry name" value="P-loop_NTPase"/>
</dbReference>
<organism evidence="7">
    <name type="scientific">Acetithermum autotrophicum</name>
    <dbReference type="NCBI Taxonomy" id="1446466"/>
    <lineage>
        <taxon>Bacteria</taxon>
        <taxon>Candidatus Bipolaricaulota</taxon>
        <taxon>Candidatus Acetithermum</taxon>
    </lineage>
</organism>
<dbReference type="GO" id="GO:0015658">
    <property type="term" value="F:branched-chain amino acid transmembrane transporter activity"/>
    <property type="evidence" value="ECO:0007669"/>
    <property type="project" value="TreeGrafter"/>
</dbReference>
<evidence type="ECO:0000256" key="4">
    <source>
        <dbReference type="ARBA" id="ARBA00022840"/>
    </source>
</evidence>
<dbReference type="PROSITE" id="PS50893">
    <property type="entry name" value="ABC_TRANSPORTER_2"/>
    <property type="match status" value="1"/>
</dbReference>
<keyword evidence="2" id="KW-0813">Transport</keyword>
<dbReference type="InterPro" id="IPR017871">
    <property type="entry name" value="ABC_transporter-like_CS"/>
</dbReference>
<dbReference type="GO" id="GO:0016887">
    <property type="term" value="F:ATP hydrolysis activity"/>
    <property type="evidence" value="ECO:0007669"/>
    <property type="project" value="InterPro"/>
</dbReference>
<name>H5SQZ2_ACEAU</name>
<dbReference type="PROSITE" id="PS00211">
    <property type="entry name" value="ABC_TRANSPORTER_1"/>
    <property type="match status" value="1"/>
</dbReference>
<dbReference type="GO" id="GO:0005524">
    <property type="term" value="F:ATP binding"/>
    <property type="evidence" value="ECO:0007669"/>
    <property type="project" value="UniProtKB-KW"/>
</dbReference>
<dbReference type="EMBL" id="AP011801">
    <property type="protein sequence ID" value="BAL58509.1"/>
    <property type="molecule type" value="Genomic_DNA"/>
</dbReference>
<reference evidence="7" key="2">
    <citation type="journal article" date="2012" name="PLoS ONE">
        <title>A Deeply Branching Thermophilic Bacterium with an Ancient Acetyl-CoA Pathway Dominates a Subsurface Ecosystem.</title>
        <authorList>
            <person name="Takami H."/>
            <person name="Noguchi H."/>
            <person name="Takaki Y."/>
            <person name="Uchiyama I."/>
            <person name="Toyoda A."/>
            <person name="Nishi S."/>
            <person name="Chee G.-J."/>
            <person name="Arai W."/>
            <person name="Nunoura T."/>
            <person name="Itoh T."/>
            <person name="Hattori M."/>
            <person name="Takai K."/>
        </authorList>
    </citation>
    <scope>NUCLEOTIDE SEQUENCE</scope>
</reference>
<keyword evidence="3" id="KW-0547">Nucleotide-binding</keyword>
<evidence type="ECO:0000259" key="6">
    <source>
        <dbReference type="PROSITE" id="PS50893"/>
    </source>
</evidence>
<dbReference type="SMART" id="SM00382">
    <property type="entry name" value="AAA"/>
    <property type="match status" value="1"/>
</dbReference>